<feature type="compositionally biased region" description="Low complexity" evidence="1">
    <location>
        <begin position="244"/>
        <end position="257"/>
    </location>
</feature>
<evidence type="ECO:0000313" key="3">
    <source>
        <dbReference type="Proteomes" id="UP000652761"/>
    </source>
</evidence>
<feature type="compositionally biased region" description="Low complexity" evidence="1">
    <location>
        <begin position="265"/>
        <end position="283"/>
    </location>
</feature>
<feature type="non-terminal residue" evidence="2">
    <location>
        <position position="359"/>
    </location>
</feature>
<dbReference type="AlphaFoldDB" id="A0A843T9M6"/>
<gene>
    <name evidence="2" type="ORF">Taro_000948</name>
</gene>
<dbReference type="EMBL" id="NMUH01000019">
    <property type="protein sequence ID" value="MQL68688.1"/>
    <property type="molecule type" value="Genomic_DNA"/>
</dbReference>
<evidence type="ECO:0000256" key="1">
    <source>
        <dbReference type="SAM" id="MobiDB-lite"/>
    </source>
</evidence>
<protein>
    <submittedName>
        <fullName evidence="2">Uncharacterized protein</fullName>
    </submittedName>
</protein>
<feature type="region of interest" description="Disordered" evidence="1">
    <location>
        <begin position="154"/>
        <end position="185"/>
    </location>
</feature>
<sequence>RSGGIQGVAPFGCKGRPGGIQGVVPFKCEGRPAELGVVASLGGLLPSVLTSPSESDEGETNVEHVEPIARASEKGKGVASAIPLLTRKPQRRLKQKKLKINMKPLIVKMDEQAKQVGALTSELQSLKGELGRIKQVMQDLSVFVRAHLSIQALPAPTPANSSGPSQPEDVRPSGPSFEVAGGPFGPNVVEVVAKQSGPLGPIEDVSGPSGQVKSAVVPARAEDQAVALEHPSSSPLPTPPTHSPPSSSTAPLAPATLKQPLPKNISSSTPFPITSSSPASTTFIPPPPSEAPPASSSSNGASSSGPSSAEPSIPPPPPEYSFLHPSTPPSFVTIIPESAQLEHLEIQDIKDEFEEAILR</sequence>
<evidence type="ECO:0000313" key="2">
    <source>
        <dbReference type="EMBL" id="MQL68688.1"/>
    </source>
</evidence>
<dbReference type="OrthoDB" id="6768573at2759"/>
<proteinExistence type="predicted"/>
<feature type="non-terminal residue" evidence="2">
    <location>
        <position position="1"/>
    </location>
</feature>
<feature type="compositionally biased region" description="Low complexity" evidence="1">
    <location>
        <begin position="292"/>
        <end position="311"/>
    </location>
</feature>
<accession>A0A843T9M6</accession>
<dbReference type="Proteomes" id="UP000652761">
    <property type="component" value="Unassembled WGS sequence"/>
</dbReference>
<keyword evidence="3" id="KW-1185">Reference proteome</keyword>
<feature type="compositionally biased region" description="Pro residues" evidence="1">
    <location>
        <begin position="234"/>
        <end position="243"/>
    </location>
</feature>
<comment type="caution">
    <text evidence="2">The sequence shown here is derived from an EMBL/GenBank/DDBJ whole genome shotgun (WGS) entry which is preliminary data.</text>
</comment>
<reference evidence="2" key="1">
    <citation type="submission" date="2017-07" db="EMBL/GenBank/DDBJ databases">
        <title>Taro Niue Genome Assembly and Annotation.</title>
        <authorList>
            <person name="Atibalentja N."/>
            <person name="Keating K."/>
            <person name="Fields C.J."/>
        </authorList>
    </citation>
    <scope>NUCLEOTIDE SEQUENCE</scope>
    <source>
        <strain evidence="2">Niue_2</strain>
        <tissue evidence="2">Leaf</tissue>
    </source>
</reference>
<organism evidence="2 3">
    <name type="scientific">Colocasia esculenta</name>
    <name type="common">Wild taro</name>
    <name type="synonym">Arum esculentum</name>
    <dbReference type="NCBI Taxonomy" id="4460"/>
    <lineage>
        <taxon>Eukaryota</taxon>
        <taxon>Viridiplantae</taxon>
        <taxon>Streptophyta</taxon>
        <taxon>Embryophyta</taxon>
        <taxon>Tracheophyta</taxon>
        <taxon>Spermatophyta</taxon>
        <taxon>Magnoliopsida</taxon>
        <taxon>Liliopsida</taxon>
        <taxon>Araceae</taxon>
        <taxon>Aroideae</taxon>
        <taxon>Colocasieae</taxon>
        <taxon>Colocasia</taxon>
    </lineage>
</organism>
<feature type="region of interest" description="Disordered" evidence="1">
    <location>
        <begin position="198"/>
        <end position="331"/>
    </location>
</feature>
<name>A0A843T9M6_COLES</name>